<gene>
    <name evidence="3" type="ORF">Pma05_40990</name>
</gene>
<accession>A0ABQ4ES92</accession>
<evidence type="ECO:0000256" key="1">
    <source>
        <dbReference type="SAM" id="MobiDB-lite"/>
    </source>
</evidence>
<reference evidence="3 4" key="1">
    <citation type="submission" date="2021-01" db="EMBL/GenBank/DDBJ databases">
        <title>Whole genome shotgun sequence of Plantactinospora mayteni NBRC 109088.</title>
        <authorList>
            <person name="Komaki H."/>
            <person name="Tamura T."/>
        </authorList>
    </citation>
    <scope>NUCLEOTIDE SEQUENCE [LARGE SCALE GENOMIC DNA]</scope>
    <source>
        <strain evidence="3 4">NBRC 109088</strain>
    </source>
</reference>
<feature type="compositionally biased region" description="Basic and acidic residues" evidence="1">
    <location>
        <begin position="125"/>
        <end position="147"/>
    </location>
</feature>
<dbReference type="EMBL" id="BONX01000026">
    <property type="protein sequence ID" value="GIG97526.1"/>
    <property type="molecule type" value="Genomic_DNA"/>
</dbReference>
<name>A0ABQ4ES92_9ACTN</name>
<feature type="transmembrane region" description="Helical" evidence="2">
    <location>
        <begin position="163"/>
        <end position="181"/>
    </location>
</feature>
<feature type="transmembrane region" description="Helical" evidence="2">
    <location>
        <begin position="187"/>
        <end position="205"/>
    </location>
</feature>
<proteinExistence type="predicted"/>
<keyword evidence="2" id="KW-0812">Transmembrane</keyword>
<keyword evidence="2" id="KW-1133">Transmembrane helix</keyword>
<feature type="compositionally biased region" description="Pro residues" evidence="1">
    <location>
        <begin position="111"/>
        <end position="120"/>
    </location>
</feature>
<feature type="compositionally biased region" description="Basic and acidic residues" evidence="1">
    <location>
        <begin position="74"/>
        <end position="95"/>
    </location>
</feature>
<evidence type="ECO:0000256" key="2">
    <source>
        <dbReference type="SAM" id="Phobius"/>
    </source>
</evidence>
<evidence type="ECO:0000313" key="4">
    <source>
        <dbReference type="Proteomes" id="UP000621500"/>
    </source>
</evidence>
<protein>
    <recommendedName>
        <fullName evidence="5">Thrombospondin</fullName>
    </recommendedName>
</protein>
<evidence type="ECO:0008006" key="5">
    <source>
        <dbReference type="Google" id="ProtNLM"/>
    </source>
</evidence>
<feature type="transmembrane region" description="Helical" evidence="2">
    <location>
        <begin position="217"/>
        <end position="236"/>
    </location>
</feature>
<evidence type="ECO:0000313" key="3">
    <source>
        <dbReference type="EMBL" id="GIG97526.1"/>
    </source>
</evidence>
<keyword evidence="2" id="KW-0472">Membrane</keyword>
<feature type="compositionally biased region" description="Basic and acidic residues" evidence="1">
    <location>
        <begin position="9"/>
        <end position="52"/>
    </location>
</feature>
<dbReference type="Proteomes" id="UP000621500">
    <property type="component" value="Unassembled WGS sequence"/>
</dbReference>
<organism evidence="3 4">
    <name type="scientific">Plantactinospora mayteni</name>
    <dbReference type="NCBI Taxonomy" id="566021"/>
    <lineage>
        <taxon>Bacteria</taxon>
        <taxon>Bacillati</taxon>
        <taxon>Actinomycetota</taxon>
        <taxon>Actinomycetes</taxon>
        <taxon>Micromonosporales</taxon>
        <taxon>Micromonosporaceae</taxon>
        <taxon>Plantactinospora</taxon>
    </lineage>
</organism>
<sequence length="264" mass="27367">MVRIPSLMRHSEPAPERDENRDGRDRRDERADSRGGRVDGRDGRGGGDRGDGGRSSGAGTVADAGRGRTGSSGRTEERSGAARSGDSARHGDSAKHRAGTTVAEPGTTPRTAPPVAPTPPVGTRAETRRDADRTAEPERGLGERTPEAEPVVVDRGPRPRASMLATLSLVLGVAAAAFVLAGALAGYGIVLGTLALLLGVGGVSATARRHVAGRTDALIGIVLGVGAVVVAVLAMTGQFDWPTTDGDTVVRLREWLDSQFVDRF</sequence>
<comment type="caution">
    <text evidence="3">The sequence shown here is derived from an EMBL/GenBank/DDBJ whole genome shotgun (WGS) entry which is preliminary data.</text>
</comment>
<keyword evidence="4" id="KW-1185">Reference proteome</keyword>
<feature type="region of interest" description="Disordered" evidence="1">
    <location>
        <begin position="1"/>
        <end position="155"/>
    </location>
</feature>